<evidence type="ECO:0000256" key="5">
    <source>
        <dbReference type="SAM" id="Phobius"/>
    </source>
</evidence>
<evidence type="ECO:0000256" key="1">
    <source>
        <dbReference type="ARBA" id="ARBA00004651"/>
    </source>
</evidence>
<keyword evidence="2 5" id="KW-0812">Transmembrane</keyword>
<comment type="subcellular location">
    <subcellularLocation>
        <location evidence="1">Cell membrane</location>
        <topology evidence="1">Multi-pass membrane protein</topology>
    </subcellularLocation>
</comment>
<sequence length="117" mass="13170">MTTRPAPTILQRALKACRPFFLSAALFSLFINLLMLVPPLYMLQVYDRVITSRSLDTLFMLTLIVVFLFIVMGAWKSCVLGCWCGSVIASTAWSIIVCSRRCSRTAYASPVVRVRSR</sequence>
<dbReference type="Proteomes" id="UP000092504">
    <property type="component" value="Unassembled WGS sequence"/>
</dbReference>
<comment type="caution">
    <text evidence="6">The sequence shown here is derived from an EMBL/GenBank/DDBJ whole genome shotgun (WGS) entry which is preliminary data.</text>
</comment>
<dbReference type="PATRIC" id="fig|2746.7.peg.2320"/>
<dbReference type="Gene3D" id="1.20.1560.10">
    <property type="entry name" value="ABC transporter type 1, transmembrane domain"/>
    <property type="match status" value="1"/>
</dbReference>
<protein>
    <submittedName>
        <fullName evidence="6">Uncharacterized protein</fullName>
    </submittedName>
</protein>
<evidence type="ECO:0000256" key="4">
    <source>
        <dbReference type="ARBA" id="ARBA00023136"/>
    </source>
</evidence>
<evidence type="ECO:0000313" key="7">
    <source>
        <dbReference type="Proteomes" id="UP000092504"/>
    </source>
</evidence>
<name>A0A1B8P6I8_HALEL</name>
<gene>
    <name evidence="6" type="ORF">A8U91_02263</name>
</gene>
<organism evidence="6 7">
    <name type="scientific">Halomonas elongata</name>
    <dbReference type="NCBI Taxonomy" id="2746"/>
    <lineage>
        <taxon>Bacteria</taxon>
        <taxon>Pseudomonadati</taxon>
        <taxon>Pseudomonadota</taxon>
        <taxon>Gammaproteobacteria</taxon>
        <taxon>Oceanospirillales</taxon>
        <taxon>Halomonadaceae</taxon>
        <taxon>Halomonas</taxon>
    </lineage>
</organism>
<dbReference type="AlphaFoldDB" id="A0A1B8P6I8"/>
<evidence type="ECO:0000256" key="2">
    <source>
        <dbReference type="ARBA" id="ARBA00022692"/>
    </source>
</evidence>
<feature type="transmembrane region" description="Helical" evidence="5">
    <location>
        <begin position="20"/>
        <end position="43"/>
    </location>
</feature>
<feature type="transmembrane region" description="Helical" evidence="5">
    <location>
        <begin position="55"/>
        <end position="75"/>
    </location>
</feature>
<dbReference type="GO" id="GO:0005524">
    <property type="term" value="F:ATP binding"/>
    <property type="evidence" value="ECO:0007669"/>
    <property type="project" value="InterPro"/>
</dbReference>
<evidence type="ECO:0000313" key="6">
    <source>
        <dbReference type="EMBL" id="OBX37884.1"/>
    </source>
</evidence>
<dbReference type="EMBL" id="MAJD01000001">
    <property type="protein sequence ID" value="OBX37884.1"/>
    <property type="molecule type" value="Genomic_DNA"/>
</dbReference>
<proteinExistence type="predicted"/>
<dbReference type="SUPFAM" id="SSF90123">
    <property type="entry name" value="ABC transporter transmembrane region"/>
    <property type="match status" value="1"/>
</dbReference>
<dbReference type="InterPro" id="IPR036640">
    <property type="entry name" value="ABC1_TM_sf"/>
</dbReference>
<keyword evidence="4 5" id="KW-0472">Membrane</keyword>
<keyword evidence="3 5" id="KW-1133">Transmembrane helix</keyword>
<reference evidence="6 7" key="1">
    <citation type="submission" date="2016-06" db="EMBL/GenBank/DDBJ databases">
        <title>Genome sequence of halotolerant plant growth promoting strain of Halomonas elongata HEK1 isolated from salterns of Rann of Kutch, Gujarat, India.</title>
        <authorList>
            <person name="Gaba S."/>
            <person name="Singh R.N."/>
            <person name="Abrol S."/>
            <person name="Kaushik R."/>
            <person name="Saxena A.K."/>
        </authorList>
    </citation>
    <scope>NUCLEOTIDE SEQUENCE [LARGE SCALE GENOMIC DNA]</scope>
    <source>
        <strain evidence="6 7">HEK1</strain>
    </source>
</reference>
<accession>A0A1B8P6I8</accession>
<evidence type="ECO:0000256" key="3">
    <source>
        <dbReference type="ARBA" id="ARBA00022989"/>
    </source>
</evidence>
<dbReference type="GO" id="GO:0005886">
    <property type="term" value="C:plasma membrane"/>
    <property type="evidence" value="ECO:0007669"/>
    <property type="project" value="UniProtKB-SubCell"/>
</dbReference>